<dbReference type="GO" id="GO:0005634">
    <property type="term" value="C:nucleus"/>
    <property type="evidence" value="ECO:0007669"/>
    <property type="project" value="TreeGrafter"/>
</dbReference>
<dbReference type="Proteomes" id="UP001149090">
    <property type="component" value="Unassembled WGS sequence"/>
</dbReference>
<dbReference type="Pfam" id="PF00412">
    <property type="entry name" value="LIM"/>
    <property type="match status" value="1"/>
</dbReference>
<dbReference type="SMART" id="SM00132">
    <property type="entry name" value="LIM"/>
    <property type="match status" value="1"/>
</dbReference>
<keyword evidence="4 5" id="KW-0440">LIM domain</keyword>
<proteinExistence type="predicted"/>
<evidence type="ECO:0000256" key="5">
    <source>
        <dbReference type="PROSITE-ProRule" id="PRU00125"/>
    </source>
</evidence>
<comment type="caution">
    <text evidence="7">The sequence shown here is derived from an EMBL/GenBank/DDBJ whole genome shotgun (WGS) entry which is preliminary data.</text>
</comment>
<evidence type="ECO:0000256" key="1">
    <source>
        <dbReference type="ARBA" id="ARBA00022723"/>
    </source>
</evidence>
<dbReference type="GO" id="GO:0003712">
    <property type="term" value="F:transcription coregulator activity"/>
    <property type="evidence" value="ECO:0007669"/>
    <property type="project" value="TreeGrafter"/>
</dbReference>
<dbReference type="Gene3D" id="2.10.110.10">
    <property type="entry name" value="Cysteine Rich Protein"/>
    <property type="match status" value="1"/>
</dbReference>
<dbReference type="OrthoDB" id="1679758at2759"/>
<reference evidence="7" key="1">
    <citation type="submission" date="2022-10" db="EMBL/GenBank/DDBJ databases">
        <title>Novel sulphate-reducing endosymbionts in the free-living metamonad Anaeramoeba.</title>
        <authorList>
            <person name="Jerlstrom-Hultqvist J."/>
            <person name="Cepicka I."/>
            <person name="Gallot-Lavallee L."/>
            <person name="Salas-Leiva D."/>
            <person name="Curtis B.A."/>
            <person name="Zahonova K."/>
            <person name="Pipaliya S."/>
            <person name="Dacks J."/>
            <person name="Roger A.J."/>
        </authorList>
    </citation>
    <scope>NUCLEOTIDE SEQUENCE</scope>
    <source>
        <strain evidence="7">BMAN</strain>
    </source>
</reference>
<sequence length="79" mass="9083">MSEVKSRNVKKVTPPCVVCKKPIMGTVILVDSKNYHEKCFVCYGCQRRLKPIDFFKFEGNYYCGDCLPKITMPTALQDK</sequence>
<dbReference type="GO" id="GO:0046872">
    <property type="term" value="F:metal ion binding"/>
    <property type="evidence" value="ECO:0007669"/>
    <property type="project" value="UniProtKB-KW"/>
</dbReference>
<evidence type="ECO:0000313" key="7">
    <source>
        <dbReference type="EMBL" id="KAJ5075742.1"/>
    </source>
</evidence>
<evidence type="ECO:0000256" key="3">
    <source>
        <dbReference type="ARBA" id="ARBA00022833"/>
    </source>
</evidence>
<keyword evidence="3 5" id="KW-0862">Zinc</keyword>
<name>A0A9Q0LMX5_ANAIG</name>
<dbReference type="PANTHER" id="PTHR24205">
    <property type="entry name" value="FOUR AND A HALF LIM DOMAINS PROTEIN"/>
    <property type="match status" value="1"/>
</dbReference>
<protein>
    <submittedName>
        <fullName evidence="7">Lim domain family</fullName>
    </submittedName>
</protein>
<dbReference type="PROSITE" id="PS00478">
    <property type="entry name" value="LIM_DOMAIN_1"/>
    <property type="match status" value="1"/>
</dbReference>
<evidence type="ECO:0000259" key="6">
    <source>
        <dbReference type="PROSITE" id="PS50023"/>
    </source>
</evidence>
<organism evidence="7 8">
    <name type="scientific">Anaeramoeba ignava</name>
    <name type="common">Anaerobic marine amoeba</name>
    <dbReference type="NCBI Taxonomy" id="1746090"/>
    <lineage>
        <taxon>Eukaryota</taxon>
        <taxon>Metamonada</taxon>
        <taxon>Anaeramoebidae</taxon>
        <taxon>Anaeramoeba</taxon>
    </lineage>
</organism>
<dbReference type="PROSITE" id="PS50023">
    <property type="entry name" value="LIM_DOMAIN_2"/>
    <property type="match status" value="1"/>
</dbReference>
<dbReference type="InterPro" id="IPR001781">
    <property type="entry name" value="Znf_LIM"/>
</dbReference>
<dbReference type="PANTHER" id="PTHR24205:SF16">
    <property type="entry name" value="GH01042P-RELATED"/>
    <property type="match status" value="1"/>
</dbReference>
<evidence type="ECO:0000256" key="2">
    <source>
        <dbReference type="ARBA" id="ARBA00022737"/>
    </source>
</evidence>
<keyword evidence="2" id="KW-0677">Repeat</keyword>
<gene>
    <name evidence="7" type="ORF">M0811_06604</name>
</gene>
<dbReference type="EMBL" id="JAPDFW010000063">
    <property type="protein sequence ID" value="KAJ5075742.1"/>
    <property type="molecule type" value="Genomic_DNA"/>
</dbReference>
<keyword evidence="1 5" id="KW-0479">Metal-binding</keyword>
<dbReference type="SUPFAM" id="SSF57716">
    <property type="entry name" value="Glucocorticoid receptor-like (DNA-binding domain)"/>
    <property type="match status" value="1"/>
</dbReference>
<keyword evidence="8" id="KW-1185">Reference proteome</keyword>
<accession>A0A9Q0LMX5</accession>
<evidence type="ECO:0000256" key="4">
    <source>
        <dbReference type="ARBA" id="ARBA00023038"/>
    </source>
</evidence>
<evidence type="ECO:0000313" key="8">
    <source>
        <dbReference type="Proteomes" id="UP001149090"/>
    </source>
</evidence>
<dbReference type="CDD" id="cd08368">
    <property type="entry name" value="LIM"/>
    <property type="match status" value="1"/>
</dbReference>
<feature type="domain" description="LIM zinc-binding" evidence="6">
    <location>
        <begin position="14"/>
        <end position="73"/>
    </location>
</feature>
<dbReference type="AlphaFoldDB" id="A0A9Q0LMX5"/>